<accession>A0A4U1B1P7</accession>
<dbReference type="Proteomes" id="UP000307999">
    <property type="component" value="Unassembled WGS sequence"/>
</dbReference>
<keyword evidence="4" id="KW-1185">Reference proteome</keyword>
<keyword evidence="1" id="KW-0472">Membrane</keyword>
<dbReference type="EMBL" id="SWDB01000044">
    <property type="protein sequence ID" value="TKB43095.1"/>
    <property type="molecule type" value="Genomic_DNA"/>
</dbReference>
<proteinExistence type="predicted"/>
<dbReference type="InterPro" id="IPR006976">
    <property type="entry name" value="VanZ-like"/>
</dbReference>
<dbReference type="PANTHER" id="PTHR28008">
    <property type="entry name" value="DOMAIN PROTEIN, PUTATIVE (AFU_ORTHOLOGUE AFUA_3G10980)-RELATED"/>
    <property type="match status" value="1"/>
</dbReference>
<dbReference type="PANTHER" id="PTHR28008:SF1">
    <property type="entry name" value="DOMAIN PROTEIN, PUTATIVE (AFU_ORTHOLOGUE AFUA_3G10980)-RELATED"/>
    <property type="match status" value="1"/>
</dbReference>
<reference evidence="3 4" key="1">
    <citation type="submission" date="2019-04" db="EMBL/GenBank/DDBJ databases">
        <title>Thalassotalea guangxiensis sp. nov., isolated from sediment of the coastal wetland.</title>
        <authorList>
            <person name="Zheng S."/>
            <person name="Zhang D."/>
        </authorList>
    </citation>
    <scope>NUCLEOTIDE SEQUENCE [LARGE SCALE GENOMIC DNA]</scope>
    <source>
        <strain evidence="3 4">ZS-4</strain>
    </source>
</reference>
<dbReference type="RefSeq" id="WP_136737278.1">
    <property type="nucleotide sequence ID" value="NZ_SWDB01000044.1"/>
</dbReference>
<evidence type="ECO:0000313" key="3">
    <source>
        <dbReference type="EMBL" id="TKB43095.1"/>
    </source>
</evidence>
<dbReference type="AlphaFoldDB" id="A0A4U1B1P7"/>
<dbReference type="OrthoDB" id="582407at2"/>
<comment type="caution">
    <text evidence="3">The sequence shown here is derived from an EMBL/GenBank/DDBJ whole genome shotgun (WGS) entry which is preliminary data.</text>
</comment>
<evidence type="ECO:0000256" key="1">
    <source>
        <dbReference type="SAM" id="Phobius"/>
    </source>
</evidence>
<evidence type="ECO:0000313" key="4">
    <source>
        <dbReference type="Proteomes" id="UP000307999"/>
    </source>
</evidence>
<organism evidence="3 4">
    <name type="scientific">Thalassotalea mangrovi</name>
    <dbReference type="NCBI Taxonomy" id="2572245"/>
    <lineage>
        <taxon>Bacteria</taxon>
        <taxon>Pseudomonadati</taxon>
        <taxon>Pseudomonadota</taxon>
        <taxon>Gammaproteobacteria</taxon>
        <taxon>Alteromonadales</taxon>
        <taxon>Colwelliaceae</taxon>
        <taxon>Thalassotalea</taxon>
    </lineage>
</organism>
<protein>
    <submittedName>
        <fullName evidence="3">VanZ family protein</fullName>
    </submittedName>
</protein>
<sequence length="134" mass="15316">MSLLLALTRRYWILLTMLMMSIICVLSLYPLQALPVVPGTDKTHHFLAYFALVMPMALKKPNYWPVLVLSFIGISGAIELIQPFVNRYGEWLDLTANISGVIAGFMVAQIINRIFPEKKLTVRECNEQQAFERE</sequence>
<gene>
    <name evidence="3" type="ORF">E8M12_16000</name>
</gene>
<keyword evidence="1" id="KW-0812">Transmembrane</keyword>
<keyword evidence="1" id="KW-1133">Transmembrane helix</keyword>
<feature type="transmembrane region" description="Helical" evidence="1">
    <location>
        <begin position="12"/>
        <end position="31"/>
    </location>
</feature>
<feature type="domain" description="VanZ-like" evidence="2">
    <location>
        <begin position="40"/>
        <end position="111"/>
    </location>
</feature>
<name>A0A4U1B1P7_9GAMM</name>
<evidence type="ECO:0000259" key="2">
    <source>
        <dbReference type="Pfam" id="PF04892"/>
    </source>
</evidence>
<feature type="transmembrane region" description="Helical" evidence="1">
    <location>
        <begin position="66"/>
        <end position="85"/>
    </location>
</feature>
<dbReference type="Pfam" id="PF04892">
    <property type="entry name" value="VanZ"/>
    <property type="match status" value="1"/>
</dbReference>